<keyword evidence="4" id="KW-0808">Transferase</keyword>
<dbReference type="InterPro" id="IPR043131">
    <property type="entry name" value="BCAT-like_N"/>
</dbReference>
<dbReference type="InterPro" id="IPR005801">
    <property type="entry name" value="ADC_synthase"/>
</dbReference>
<dbReference type="Proteomes" id="UP000541347">
    <property type="component" value="Unassembled WGS sequence"/>
</dbReference>
<evidence type="ECO:0000313" key="5">
    <source>
        <dbReference type="Proteomes" id="UP000541347"/>
    </source>
</evidence>
<dbReference type="Pfam" id="PF00425">
    <property type="entry name" value="Chorismate_bind"/>
    <property type="match status" value="1"/>
</dbReference>
<feature type="domain" description="Chorismate-utilising enzyme C-terminal" evidence="3">
    <location>
        <begin position="170"/>
        <end position="424"/>
    </location>
</feature>
<dbReference type="InterPro" id="IPR005802">
    <property type="entry name" value="ADC_synth_comp_1"/>
</dbReference>
<evidence type="ECO:0000313" key="4">
    <source>
        <dbReference type="EMBL" id="NBN64728.1"/>
    </source>
</evidence>
<dbReference type="GO" id="GO:0046820">
    <property type="term" value="F:4-amino-4-deoxychorismate synthase activity"/>
    <property type="evidence" value="ECO:0007669"/>
    <property type="project" value="UniProtKB-EC"/>
</dbReference>
<gene>
    <name evidence="4" type="primary">pabB</name>
    <name evidence="4" type="ORF">GWI71_13615</name>
</gene>
<dbReference type="SUPFAM" id="SSF56752">
    <property type="entry name" value="D-aminoacid aminotransferase-like PLP-dependent enzymes"/>
    <property type="match status" value="1"/>
</dbReference>
<dbReference type="InterPro" id="IPR015890">
    <property type="entry name" value="Chorismate_C"/>
</dbReference>
<dbReference type="PRINTS" id="PR00095">
    <property type="entry name" value="ANTSNTHASEI"/>
</dbReference>
<dbReference type="EMBL" id="JAABLP010000003">
    <property type="protein sequence ID" value="NBN64728.1"/>
    <property type="molecule type" value="Genomic_DNA"/>
</dbReference>
<name>A0ABW9ZJ57_9HYPH</name>
<evidence type="ECO:0000256" key="1">
    <source>
        <dbReference type="ARBA" id="ARBA00014472"/>
    </source>
</evidence>
<evidence type="ECO:0000259" key="3">
    <source>
        <dbReference type="Pfam" id="PF00425"/>
    </source>
</evidence>
<organism evidence="4 5">
    <name type="scientific">Pannonibacter tanglangensis</name>
    <dbReference type="NCBI Taxonomy" id="2750084"/>
    <lineage>
        <taxon>Bacteria</taxon>
        <taxon>Pseudomonadati</taxon>
        <taxon>Pseudomonadota</taxon>
        <taxon>Alphaproteobacteria</taxon>
        <taxon>Hyphomicrobiales</taxon>
        <taxon>Stappiaceae</taxon>
        <taxon>Pannonibacter</taxon>
    </lineage>
</organism>
<proteinExistence type="predicted"/>
<dbReference type="Pfam" id="PF01063">
    <property type="entry name" value="Aminotran_4"/>
    <property type="match status" value="1"/>
</dbReference>
<dbReference type="PANTHER" id="PTHR11236">
    <property type="entry name" value="AMINOBENZOATE/ANTHRANILATE SYNTHASE"/>
    <property type="match status" value="1"/>
</dbReference>
<keyword evidence="4" id="KW-0032">Aminotransferase</keyword>
<evidence type="ECO:0000256" key="2">
    <source>
        <dbReference type="SAM" id="MobiDB-lite"/>
    </source>
</evidence>
<dbReference type="Gene3D" id="3.60.120.10">
    <property type="entry name" value="Anthranilate synthase"/>
    <property type="match status" value="1"/>
</dbReference>
<reference evidence="4 5" key="1">
    <citation type="submission" date="2020-01" db="EMBL/GenBank/DDBJ databases">
        <authorList>
            <person name="Peng S.Y."/>
            <person name="Li J."/>
            <person name="Wang M."/>
            <person name="Wang L."/>
            <person name="Wang C.Q."/>
            <person name="Wang J.R."/>
        </authorList>
    </citation>
    <scope>NUCLEOTIDE SEQUENCE [LARGE SCALE GENOMIC DNA]</scope>
    <source>
        <strain evidence="4 5">XCT-34</strain>
    </source>
</reference>
<feature type="region of interest" description="Disordered" evidence="2">
    <location>
        <begin position="1"/>
        <end position="26"/>
    </location>
</feature>
<dbReference type="InterPro" id="IPR036038">
    <property type="entry name" value="Aminotransferase-like"/>
</dbReference>
<accession>A0ABW9ZJ57</accession>
<dbReference type="InterPro" id="IPR043132">
    <property type="entry name" value="BCAT-like_C"/>
</dbReference>
<protein>
    <recommendedName>
        <fullName evidence="1">Probable branched-chain-amino-acid aminotransferase</fullName>
    </recommendedName>
</protein>
<sequence length="645" mass="69558">MSGPTVPTGCTRPLADTLTHSVPQTATPPALRPGTVILVDALTRKRALLFTRPRRSLACRHVREAQDFLARLEAERAAGAHLAGFLAYEFGFAFEPKLAASWQDTGEPLAWFGVYDAPQILTLEALDDLLGQAAGQPGEGAGGLTSDRANDRANDLAHATIDSFTYDMDRARYAQAFAAVQHHLAVGDIYQANLTMRARFRHQGPAAAQFARLIRRQPVAHGAFLQLEDRAILSLSPELFLEREGRRLRTRPMKGTAPRGRDGSEDAAIAAALAGDPKQRAENVMIADLMRNDLSRVCKPGSVSVHDVFAVERYRSLHQMVTGVEGELEDGVGLSEIIANLFPCGSITGAPKLSAMQIIKAEETGPRGIYTGSIGHVTPAGDFRFNVAIRTLVLRDSGLGEAGVGSGVVFDSGAAPEYDECLLKLKFLTAAEPPAFGLIETLGWSPDEGYLLLERHLDRLAGSAAYFGFTCDPAAVEAALQGVAAGFAGLTRVRLELASDGSHQITHAPMQAVAPGEVWDVCLADVRTDASDRFYYHKTTNREIYDGTRNRMVAAQPGLREVLFENTDGFLTEGSFTTLFVARNGRLLTPALRHGVLPGTLRAALLERRIAAEADLTRADLTTGDPVYVGNSVRGLIRVRLVDSV</sequence>
<keyword evidence="5" id="KW-1185">Reference proteome</keyword>
<dbReference type="PANTHER" id="PTHR11236:SF50">
    <property type="entry name" value="AMINODEOXYCHORISMATE SYNTHASE COMPONENT 1"/>
    <property type="match status" value="1"/>
</dbReference>
<comment type="caution">
    <text evidence="4">The sequence shown here is derived from an EMBL/GenBank/DDBJ whole genome shotgun (WGS) entry which is preliminary data.</text>
</comment>
<dbReference type="Gene3D" id="3.20.10.10">
    <property type="entry name" value="D-amino Acid Aminotransferase, subunit A, domain 2"/>
    <property type="match status" value="1"/>
</dbReference>
<dbReference type="NCBIfam" id="TIGR00553">
    <property type="entry name" value="pabB"/>
    <property type="match status" value="1"/>
</dbReference>
<dbReference type="InterPro" id="IPR001544">
    <property type="entry name" value="Aminotrans_IV"/>
</dbReference>
<dbReference type="InterPro" id="IPR019999">
    <property type="entry name" value="Anth_synth_I-like"/>
</dbReference>
<dbReference type="SUPFAM" id="SSF56322">
    <property type="entry name" value="ADC synthase"/>
    <property type="match status" value="1"/>
</dbReference>
<dbReference type="Gene3D" id="3.30.470.10">
    <property type="match status" value="1"/>
</dbReference>